<gene>
    <name evidence="12" type="ORF">BN860_01464g</name>
</gene>
<proteinExistence type="inferred from homology"/>
<evidence type="ECO:0000256" key="6">
    <source>
        <dbReference type="PIRSR" id="PIRSR601461-1"/>
    </source>
</evidence>
<dbReference type="EMBL" id="HG316461">
    <property type="protein sequence ID" value="CDF90724.1"/>
    <property type="molecule type" value="Genomic_DNA"/>
</dbReference>
<dbReference type="OrthoDB" id="771136at2759"/>
<dbReference type="InterPro" id="IPR033876">
    <property type="entry name" value="SAP-like"/>
</dbReference>
<sequence length="532" mass="56581">MKNSLVFTTLSALSALVAGSSTGSSSTSATPSADSAAPIKLAFEKSHGSSYEKSTHERGDVEANVTNQQTFYSVQLAVGSPGQNITVLLDTGSSDLWVTGKGNPYCKSNSKSKSKSQSKTQSKTQSKNKRDELQSLLSLLSALEPTTTLEPTGSVSGSDIPYWSWSGVPTGSGSGSAAPAVSVQPTATMDCSLGTFDTSKSKSFKSNHTSFYITYGDLSFASGIWGTDHIGLGNVTLANVSFAVANKTNSSVGVLGLGLPEDESTYSTDSSQKSSSHYEYYNFPSVLKQNGLIQKTVFSLYLNSSNSSYGNILFGAVDHSKYNGQLYTVPLLNPDTKSYPHPVEFDVTLHGVGFINGTSKSTFTTTPIPALLDSGTTLMYLPSELAEQIADQLGGEYDDGIGYFMIPCPSDDDDSKLVYDFGGFEIATNLSNYVLQSSDTSYAETAQCVLGILPSDVEAILGDVFLVDAYVVYNLEDYEISLAQASYDNKKEDIELVTSKVPSATKAPGYSSTWSAQSYSTGGNMFTTTSKR</sequence>
<feature type="chain" id="PRO_5035191272" evidence="10">
    <location>
        <begin position="20"/>
        <end position="532"/>
    </location>
</feature>
<dbReference type="Proteomes" id="UP000019375">
    <property type="component" value="Unassembled WGS sequence"/>
</dbReference>
<keyword evidence="3 10" id="KW-0732">Signal</keyword>
<evidence type="ECO:0000256" key="9">
    <source>
        <dbReference type="SAM" id="MobiDB-lite"/>
    </source>
</evidence>
<evidence type="ECO:0000256" key="5">
    <source>
        <dbReference type="ARBA" id="ARBA00022801"/>
    </source>
</evidence>
<dbReference type="PANTHER" id="PTHR47966:SF65">
    <property type="entry name" value="ASPARTIC-TYPE ENDOPEPTIDASE"/>
    <property type="match status" value="1"/>
</dbReference>
<protein>
    <submittedName>
        <fullName evidence="12">ZYBA0S08-01464g1_1</fullName>
    </submittedName>
</protein>
<organism evidence="12 13">
    <name type="scientific">Zygosaccharomyces bailii (strain CLIB 213 / ATCC 58445 / CBS 680 / BCRC 21525 / NBRC 1098 / NCYC 1416 / NRRL Y-2227)</name>
    <dbReference type="NCBI Taxonomy" id="1333698"/>
    <lineage>
        <taxon>Eukaryota</taxon>
        <taxon>Fungi</taxon>
        <taxon>Dikarya</taxon>
        <taxon>Ascomycota</taxon>
        <taxon>Saccharomycotina</taxon>
        <taxon>Saccharomycetes</taxon>
        <taxon>Saccharomycetales</taxon>
        <taxon>Saccharomycetaceae</taxon>
        <taxon>Zygosaccharomyces</taxon>
    </lineage>
</organism>
<dbReference type="Gene3D" id="2.40.70.10">
    <property type="entry name" value="Acid Proteases"/>
    <property type="match status" value="3"/>
</dbReference>
<evidence type="ECO:0000256" key="1">
    <source>
        <dbReference type="ARBA" id="ARBA00007447"/>
    </source>
</evidence>
<evidence type="ECO:0000259" key="11">
    <source>
        <dbReference type="PROSITE" id="PS51767"/>
    </source>
</evidence>
<dbReference type="InterPro" id="IPR001969">
    <property type="entry name" value="Aspartic_peptidase_AS"/>
</dbReference>
<comment type="similarity">
    <text evidence="1 8">Belongs to the peptidase A1 family.</text>
</comment>
<name>A0A8J2T9I6_ZYGB2</name>
<dbReference type="Pfam" id="PF00026">
    <property type="entry name" value="Asp"/>
    <property type="match status" value="2"/>
</dbReference>
<feature type="active site" evidence="6">
    <location>
        <position position="90"/>
    </location>
</feature>
<dbReference type="PANTHER" id="PTHR47966">
    <property type="entry name" value="BETA-SITE APP-CLEAVING ENZYME, ISOFORM A-RELATED"/>
    <property type="match status" value="1"/>
</dbReference>
<evidence type="ECO:0000256" key="2">
    <source>
        <dbReference type="ARBA" id="ARBA00022670"/>
    </source>
</evidence>
<accession>A0A8J2T9I6</accession>
<dbReference type="SUPFAM" id="SSF50630">
    <property type="entry name" value="Acid proteases"/>
    <property type="match status" value="1"/>
</dbReference>
<dbReference type="InterPro" id="IPR001461">
    <property type="entry name" value="Aspartic_peptidase_A1"/>
</dbReference>
<dbReference type="PROSITE" id="PS51767">
    <property type="entry name" value="PEPTIDASE_A1"/>
    <property type="match status" value="1"/>
</dbReference>
<dbReference type="GO" id="GO:0004190">
    <property type="term" value="F:aspartic-type endopeptidase activity"/>
    <property type="evidence" value="ECO:0007669"/>
    <property type="project" value="UniProtKB-KW"/>
</dbReference>
<evidence type="ECO:0000256" key="10">
    <source>
        <dbReference type="SAM" id="SignalP"/>
    </source>
</evidence>
<keyword evidence="5 8" id="KW-0378">Hydrolase</keyword>
<keyword evidence="7" id="KW-1015">Disulfide bond</keyword>
<evidence type="ECO:0000313" key="12">
    <source>
        <dbReference type="EMBL" id="CDF90724.1"/>
    </source>
</evidence>
<evidence type="ECO:0000256" key="4">
    <source>
        <dbReference type="ARBA" id="ARBA00022750"/>
    </source>
</evidence>
<keyword evidence="13" id="KW-1185">Reference proteome</keyword>
<evidence type="ECO:0000256" key="8">
    <source>
        <dbReference type="RuleBase" id="RU000454"/>
    </source>
</evidence>
<dbReference type="GO" id="GO:0071944">
    <property type="term" value="C:cell periphery"/>
    <property type="evidence" value="ECO:0007669"/>
    <property type="project" value="UniProtKB-ARBA"/>
</dbReference>
<feature type="region of interest" description="Disordered" evidence="9">
    <location>
        <begin position="106"/>
        <end position="131"/>
    </location>
</feature>
<dbReference type="CDD" id="cd05474">
    <property type="entry name" value="SAP_like"/>
    <property type="match status" value="1"/>
</dbReference>
<feature type="signal peptide" evidence="10">
    <location>
        <begin position="1"/>
        <end position="19"/>
    </location>
</feature>
<dbReference type="InterPro" id="IPR021109">
    <property type="entry name" value="Peptidase_aspartic_dom_sf"/>
</dbReference>
<evidence type="ECO:0000256" key="7">
    <source>
        <dbReference type="PIRSR" id="PIRSR601461-2"/>
    </source>
</evidence>
<feature type="active site" evidence="6">
    <location>
        <position position="373"/>
    </location>
</feature>
<keyword evidence="4 8" id="KW-0064">Aspartyl protease</keyword>
<dbReference type="InterPro" id="IPR033121">
    <property type="entry name" value="PEPTIDASE_A1"/>
</dbReference>
<dbReference type="GO" id="GO:0006508">
    <property type="term" value="P:proteolysis"/>
    <property type="evidence" value="ECO:0007669"/>
    <property type="project" value="UniProtKB-KW"/>
</dbReference>
<dbReference type="PROSITE" id="PS00141">
    <property type="entry name" value="ASP_PROTEASE"/>
    <property type="match status" value="2"/>
</dbReference>
<feature type="domain" description="Peptidase A1" evidence="11">
    <location>
        <begin position="72"/>
        <end position="483"/>
    </location>
</feature>
<dbReference type="AlphaFoldDB" id="A0A8J2T9I6"/>
<reference evidence="13" key="1">
    <citation type="journal article" date="2013" name="Genome Announc.">
        <title>Genome sequence of the food spoilage yeast Zygosaccharomyces bailii CLIB 213(T).</title>
        <authorList>
            <person name="Galeote V."/>
            <person name="Bigey F."/>
            <person name="Devillers H."/>
            <person name="Neuveglise C."/>
            <person name="Dequin S."/>
        </authorList>
    </citation>
    <scope>NUCLEOTIDE SEQUENCE [LARGE SCALE GENOMIC DNA]</scope>
    <source>
        <strain evidence="13">CLIB 213 / ATCC 58445 / CBS 680 / CCRC 21525 / NBRC 1098 / NCYC 1416 / NRRL Y-2227</strain>
    </source>
</reference>
<dbReference type="PRINTS" id="PR00792">
    <property type="entry name" value="PEPSIN"/>
</dbReference>
<evidence type="ECO:0000256" key="3">
    <source>
        <dbReference type="ARBA" id="ARBA00022729"/>
    </source>
</evidence>
<feature type="disulfide bond" evidence="7">
    <location>
        <begin position="408"/>
        <end position="448"/>
    </location>
</feature>
<evidence type="ECO:0000313" key="13">
    <source>
        <dbReference type="Proteomes" id="UP000019375"/>
    </source>
</evidence>
<keyword evidence="2 8" id="KW-0645">Protease</keyword>